<evidence type="ECO:0000313" key="4">
    <source>
        <dbReference type="Proteomes" id="UP000480929"/>
    </source>
</evidence>
<keyword evidence="4" id="KW-1185">Reference proteome</keyword>
<gene>
    <name evidence="2" type="ORF">GKD88_08565</name>
    <name evidence="1" type="ORF">GKE08_09160</name>
</gene>
<dbReference type="Proteomes" id="UP000433575">
    <property type="component" value="Unassembled WGS sequence"/>
</dbReference>
<name>A0A6N7S785_9FIRM</name>
<evidence type="ECO:0000313" key="3">
    <source>
        <dbReference type="Proteomes" id="UP000433575"/>
    </source>
</evidence>
<proteinExistence type="predicted"/>
<protein>
    <recommendedName>
        <fullName evidence="5">Helix-turn-helix domain-containing protein</fullName>
    </recommendedName>
</protein>
<dbReference type="EMBL" id="WKPI01000012">
    <property type="protein sequence ID" value="MSC33173.1"/>
    <property type="molecule type" value="Genomic_DNA"/>
</dbReference>
<dbReference type="OrthoDB" id="583824at2"/>
<dbReference type="Proteomes" id="UP000480929">
    <property type="component" value="Unassembled WGS sequence"/>
</dbReference>
<dbReference type="AlphaFoldDB" id="A0A6N7S785"/>
<organism evidence="1 3">
    <name type="scientific">Holdemania massiliensis</name>
    <dbReference type="NCBI Taxonomy" id="1468449"/>
    <lineage>
        <taxon>Bacteria</taxon>
        <taxon>Bacillati</taxon>
        <taxon>Bacillota</taxon>
        <taxon>Erysipelotrichia</taxon>
        <taxon>Erysipelotrichales</taxon>
        <taxon>Erysipelotrichaceae</taxon>
        <taxon>Holdemania</taxon>
    </lineage>
</organism>
<sequence>MIPFFPGGQAQARLYTRGQNQKLRFRCPYCGKIREKAIAISTLSRTHSIGCACCWSVGRSFPHRLIKCVLDSLKVPYIQEASRKDLPWAQTYSYDFYLPELNAIIEAHGKQHYEEGTGYFKNALKKSRTADLHKKQLACDHGIPPFRYIEINCRKSETEFIKNNLLRSPLPALLNSDLTELDWLQITRTAWKSEKLSILAYSLDNPDKSVRNIAKHFGVGRDLVKEVQVSAGIYDAAKERKLGVKRQQSFYADRTKLRDEKICQLKRSHPQFSTQDIAERVGMERHAVYRILQQKGLYDDQTEKANKHLKISASRKRIKDSEIRQICQLKLDNPEISAREAGRMTGHGHSTIMRIWSDNQLIKYR</sequence>
<evidence type="ECO:0008006" key="5">
    <source>
        <dbReference type="Google" id="ProtNLM"/>
    </source>
</evidence>
<evidence type="ECO:0000313" key="2">
    <source>
        <dbReference type="EMBL" id="MSC33173.1"/>
    </source>
</evidence>
<dbReference type="EMBL" id="WKPJ01000011">
    <property type="protein sequence ID" value="MSA89495.1"/>
    <property type="molecule type" value="Genomic_DNA"/>
</dbReference>
<accession>A0A6N7S785</accession>
<comment type="caution">
    <text evidence="1">The sequence shown here is derived from an EMBL/GenBank/DDBJ whole genome shotgun (WGS) entry which is preliminary data.</text>
</comment>
<dbReference type="RefSeq" id="WP_154238766.1">
    <property type="nucleotide sequence ID" value="NZ_WKPI01000012.1"/>
</dbReference>
<reference evidence="3 4" key="1">
    <citation type="journal article" date="2019" name="Nat. Med.">
        <title>A library of human gut bacterial isolates paired with longitudinal multiomics data enables mechanistic microbiome research.</title>
        <authorList>
            <person name="Poyet M."/>
            <person name="Groussin M."/>
            <person name="Gibbons S.M."/>
            <person name="Avila-Pacheco J."/>
            <person name="Jiang X."/>
            <person name="Kearney S.M."/>
            <person name="Perrotta A.R."/>
            <person name="Berdy B."/>
            <person name="Zhao S."/>
            <person name="Lieberman T.D."/>
            <person name="Swanson P.K."/>
            <person name="Smith M."/>
            <person name="Roesemann S."/>
            <person name="Alexander J.E."/>
            <person name="Rich S.A."/>
            <person name="Livny J."/>
            <person name="Vlamakis H."/>
            <person name="Clish C."/>
            <person name="Bullock K."/>
            <person name="Deik A."/>
            <person name="Scott J."/>
            <person name="Pierce K.A."/>
            <person name="Xavier R.J."/>
            <person name="Alm E.J."/>
        </authorList>
    </citation>
    <scope>NUCLEOTIDE SEQUENCE [LARGE SCALE GENOMIC DNA]</scope>
    <source>
        <strain evidence="1 3">BIOML-A4</strain>
        <strain evidence="2 4">BIOML-A5</strain>
    </source>
</reference>
<evidence type="ECO:0000313" key="1">
    <source>
        <dbReference type="EMBL" id="MSA89495.1"/>
    </source>
</evidence>